<dbReference type="AlphaFoldDB" id="A0A3S1B7R4"/>
<dbReference type="Pfam" id="PF00528">
    <property type="entry name" value="BPD_transp_1"/>
    <property type="match status" value="1"/>
</dbReference>
<evidence type="ECO:0000256" key="5">
    <source>
        <dbReference type="ARBA" id="ARBA00022970"/>
    </source>
</evidence>
<dbReference type="SUPFAM" id="SSF161098">
    <property type="entry name" value="MetI-like"/>
    <property type="match status" value="1"/>
</dbReference>
<evidence type="ECO:0000256" key="6">
    <source>
        <dbReference type="ARBA" id="ARBA00022989"/>
    </source>
</evidence>
<feature type="region of interest" description="Disordered" evidence="9">
    <location>
        <begin position="233"/>
        <end position="260"/>
    </location>
</feature>
<proteinExistence type="inferred from homology"/>
<evidence type="ECO:0000256" key="9">
    <source>
        <dbReference type="SAM" id="MobiDB-lite"/>
    </source>
</evidence>
<dbReference type="CDD" id="cd06261">
    <property type="entry name" value="TM_PBP2"/>
    <property type="match status" value="1"/>
</dbReference>
<dbReference type="InterPro" id="IPR010065">
    <property type="entry name" value="AA_ABC_transptr_permease_3TM"/>
</dbReference>
<dbReference type="OrthoDB" id="9805999at2"/>
<dbReference type="RefSeq" id="WP_127199170.1">
    <property type="nucleotide sequence ID" value="NZ_RZNX01000003.1"/>
</dbReference>
<accession>A0A3S1B7R4</accession>
<feature type="transmembrane region" description="Helical" evidence="8">
    <location>
        <begin position="56"/>
        <end position="77"/>
    </location>
</feature>
<comment type="similarity">
    <text evidence="8">Belongs to the binding-protein-dependent transport system permease family.</text>
</comment>
<evidence type="ECO:0000256" key="4">
    <source>
        <dbReference type="ARBA" id="ARBA00022692"/>
    </source>
</evidence>
<comment type="caution">
    <text evidence="11">The sequence shown here is derived from an EMBL/GenBank/DDBJ whole genome shotgun (WGS) entry which is preliminary data.</text>
</comment>
<keyword evidence="7 8" id="KW-0472">Membrane</keyword>
<dbReference type="FunFam" id="1.10.3720.10:FF:000006">
    <property type="entry name" value="Glutamate/aspartate ABC transporter, permease protein GltK"/>
    <property type="match status" value="1"/>
</dbReference>
<dbReference type="PANTHER" id="PTHR30614:SF45">
    <property type="entry name" value="L-CYSTINE TRANSPORT SYSTEM PERMEASE PROTEIN TCYL"/>
    <property type="match status" value="1"/>
</dbReference>
<dbReference type="InterPro" id="IPR043429">
    <property type="entry name" value="ArtM/GltK/GlnP/TcyL/YhdX-like"/>
</dbReference>
<name>A0A3S1B7R4_9BACL</name>
<keyword evidence="12" id="KW-1185">Reference proteome</keyword>
<evidence type="ECO:0000259" key="10">
    <source>
        <dbReference type="PROSITE" id="PS50928"/>
    </source>
</evidence>
<keyword evidence="2 8" id="KW-0813">Transport</keyword>
<sequence>METTFDISYVFDFLPKLAAYIQITLFIVICSVVLGLAVGLLWALPRMYNVPVLKNLSAILVSFFRGTPVLIQLFLIYYGMPEVLKLVSIDVTRTSVLVFVILTYTLNSAAYMCEIIRAAVAAVDRGQVEAAYSIGMTKYQAFTRIMLPQALAVSMPNFANKVLANLKETSLAYTLGTMDISGKAQTLGSATMHFFETYIALSLIYFVISMILEQLFLLAERRLHRHERHYKVRTGSRRSLRSRQTGKEDEGLFSSTRSLS</sequence>
<keyword evidence="3" id="KW-1003">Cell membrane</keyword>
<feature type="transmembrane region" description="Helical" evidence="8">
    <location>
        <begin position="20"/>
        <end position="44"/>
    </location>
</feature>
<evidence type="ECO:0000256" key="7">
    <source>
        <dbReference type="ARBA" id="ARBA00023136"/>
    </source>
</evidence>
<dbReference type="Proteomes" id="UP000272464">
    <property type="component" value="Unassembled WGS sequence"/>
</dbReference>
<evidence type="ECO:0000256" key="2">
    <source>
        <dbReference type="ARBA" id="ARBA00022448"/>
    </source>
</evidence>
<reference evidence="11 12" key="1">
    <citation type="submission" date="2018-12" db="EMBL/GenBank/DDBJ databases">
        <authorList>
            <person name="Sun L."/>
            <person name="Chen Z."/>
        </authorList>
    </citation>
    <scope>NUCLEOTIDE SEQUENCE [LARGE SCALE GENOMIC DNA]</scope>
    <source>
        <strain evidence="11 12">3-5-3</strain>
    </source>
</reference>
<organism evidence="11 12">
    <name type="scientific">Paenibacillus zeisoli</name>
    <dbReference type="NCBI Taxonomy" id="2496267"/>
    <lineage>
        <taxon>Bacteria</taxon>
        <taxon>Bacillati</taxon>
        <taxon>Bacillota</taxon>
        <taxon>Bacilli</taxon>
        <taxon>Bacillales</taxon>
        <taxon>Paenibacillaceae</taxon>
        <taxon>Paenibacillus</taxon>
    </lineage>
</organism>
<evidence type="ECO:0000256" key="8">
    <source>
        <dbReference type="RuleBase" id="RU363032"/>
    </source>
</evidence>
<keyword evidence="6 8" id="KW-1133">Transmembrane helix</keyword>
<dbReference type="GO" id="GO:0043190">
    <property type="term" value="C:ATP-binding cassette (ABC) transporter complex"/>
    <property type="evidence" value="ECO:0007669"/>
    <property type="project" value="InterPro"/>
</dbReference>
<dbReference type="GO" id="GO:0006865">
    <property type="term" value="P:amino acid transport"/>
    <property type="evidence" value="ECO:0007669"/>
    <property type="project" value="UniProtKB-KW"/>
</dbReference>
<protein>
    <submittedName>
        <fullName evidence="11">Amino acid ABC transporter permease</fullName>
    </submittedName>
</protein>
<feature type="domain" description="ABC transmembrane type-1" evidence="10">
    <location>
        <begin position="21"/>
        <end position="216"/>
    </location>
</feature>
<comment type="subcellular location">
    <subcellularLocation>
        <location evidence="1 8">Cell membrane</location>
        <topology evidence="1 8">Multi-pass membrane protein</topology>
    </subcellularLocation>
</comment>
<keyword evidence="4 8" id="KW-0812">Transmembrane</keyword>
<feature type="transmembrane region" description="Helical" evidence="8">
    <location>
        <begin position="198"/>
        <end position="219"/>
    </location>
</feature>
<dbReference type="PROSITE" id="PS50928">
    <property type="entry name" value="ABC_TM1"/>
    <property type="match status" value="1"/>
</dbReference>
<dbReference type="PANTHER" id="PTHR30614">
    <property type="entry name" value="MEMBRANE COMPONENT OF AMINO ACID ABC TRANSPORTER"/>
    <property type="match status" value="1"/>
</dbReference>
<evidence type="ECO:0000256" key="3">
    <source>
        <dbReference type="ARBA" id="ARBA00022475"/>
    </source>
</evidence>
<evidence type="ECO:0000256" key="1">
    <source>
        <dbReference type="ARBA" id="ARBA00004651"/>
    </source>
</evidence>
<keyword evidence="5" id="KW-0029">Amino-acid transport</keyword>
<evidence type="ECO:0000313" key="12">
    <source>
        <dbReference type="Proteomes" id="UP000272464"/>
    </source>
</evidence>
<dbReference type="EMBL" id="RZNX01000003">
    <property type="protein sequence ID" value="RUT31790.1"/>
    <property type="molecule type" value="Genomic_DNA"/>
</dbReference>
<dbReference type="NCBIfam" id="TIGR01726">
    <property type="entry name" value="HEQRo_perm_3TM"/>
    <property type="match status" value="1"/>
</dbReference>
<gene>
    <name evidence="11" type="ORF">EJP77_10410</name>
</gene>
<dbReference type="InterPro" id="IPR000515">
    <property type="entry name" value="MetI-like"/>
</dbReference>
<dbReference type="GO" id="GO:0022857">
    <property type="term" value="F:transmembrane transporter activity"/>
    <property type="evidence" value="ECO:0007669"/>
    <property type="project" value="InterPro"/>
</dbReference>
<dbReference type="InterPro" id="IPR035906">
    <property type="entry name" value="MetI-like_sf"/>
</dbReference>
<evidence type="ECO:0000313" key="11">
    <source>
        <dbReference type="EMBL" id="RUT31790.1"/>
    </source>
</evidence>
<dbReference type="Gene3D" id="1.10.3720.10">
    <property type="entry name" value="MetI-like"/>
    <property type="match status" value="1"/>
</dbReference>